<name>A0ABQ2BV51_9FLAO</name>
<gene>
    <name evidence="2" type="ORF">GCM10011444_00090</name>
</gene>
<feature type="chain" id="PRO_5046415970" evidence="1">
    <location>
        <begin position="23"/>
        <end position="230"/>
    </location>
</feature>
<organism evidence="2 3">
    <name type="scientific">Winogradskyella haliclonae</name>
    <dbReference type="NCBI Taxonomy" id="2048558"/>
    <lineage>
        <taxon>Bacteria</taxon>
        <taxon>Pseudomonadati</taxon>
        <taxon>Bacteroidota</taxon>
        <taxon>Flavobacteriia</taxon>
        <taxon>Flavobacteriales</taxon>
        <taxon>Flavobacteriaceae</taxon>
        <taxon>Winogradskyella</taxon>
    </lineage>
</organism>
<sequence>MKTFAKCLILTFILCSSLVIDAQMSNDFLNDIESEKIPMLIHLKNGSTFRGNGYIKDNDVYFTRDGDKHTKTYNDLSIKSLDIKENGNIVHFDYKLLSKEDKRARLLRLVSTGKINLYLVSNSTKRKSINTNPIITERSSSLPKSKAQIYKKKAFNSYLLHDLKLYYFSDKETDVVRKLRPSKYLFKKNHSELKLKHFSKCPTLLKDIEGSSYRLEDITRTIDIYNNACK</sequence>
<dbReference type="Proteomes" id="UP000624701">
    <property type="component" value="Unassembled WGS sequence"/>
</dbReference>
<protein>
    <submittedName>
        <fullName evidence="2">Uncharacterized protein</fullName>
    </submittedName>
</protein>
<keyword evidence="3" id="KW-1185">Reference proteome</keyword>
<proteinExistence type="predicted"/>
<dbReference type="RefSeq" id="WP_188372649.1">
    <property type="nucleotide sequence ID" value="NZ_BMDQ01000001.1"/>
</dbReference>
<feature type="signal peptide" evidence="1">
    <location>
        <begin position="1"/>
        <end position="22"/>
    </location>
</feature>
<evidence type="ECO:0000313" key="3">
    <source>
        <dbReference type="Proteomes" id="UP000624701"/>
    </source>
</evidence>
<evidence type="ECO:0000313" key="2">
    <source>
        <dbReference type="EMBL" id="GGI55700.1"/>
    </source>
</evidence>
<keyword evidence="1" id="KW-0732">Signal</keyword>
<comment type="caution">
    <text evidence="2">The sequence shown here is derived from an EMBL/GenBank/DDBJ whole genome shotgun (WGS) entry which is preliminary data.</text>
</comment>
<evidence type="ECO:0000256" key="1">
    <source>
        <dbReference type="SAM" id="SignalP"/>
    </source>
</evidence>
<dbReference type="EMBL" id="BMDQ01000001">
    <property type="protein sequence ID" value="GGI55700.1"/>
    <property type="molecule type" value="Genomic_DNA"/>
</dbReference>
<accession>A0ABQ2BV51</accession>
<reference evidence="3" key="1">
    <citation type="journal article" date="2019" name="Int. J. Syst. Evol. Microbiol.">
        <title>The Global Catalogue of Microorganisms (GCM) 10K type strain sequencing project: providing services to taxonomists for standard genome sequencing and annotation.</title>
        <authorList>
            <consortium name="The Broad Institute Genomics Platform"/>
            <consortium name="The Broad Institute Genome Sequencing Center for Infectious Disease"/>
            <person name="Wu L."/>
            <person name="Ma J."/>
        </authorList>
    </citation>
    <scope>NUCLEOTIDE SEQUENCE [LARGE SCALE GENOMIC DNA]</scope>
    <source>
        <strain evidence="3">CCM 8681</strain>
    </source>
</reference>